<evidence type="ECO:0000313" key="2">
    <source>
        <dbReference type="EMBL" id="PVA05355.1"/>
    </source>
</evidence>
<dbReference type="Pfam" id="PF13403">
    <property type="entry name" value="Hint_2"/>
    <property type="match status" value="1"/>
</dbReference>
<evidence type="ECO:0000259" key="1">
    <source>
        <dbReference type="Pfam" id="PF13403"/>
    </source>
</evidence>
<dbReference type="EMBL" id="QCYG01000011">
    <property type="protein sequence ID" value="PVA05355.1"/>
    <property type="molecule type" value="Genomic_DNA"/>
</dbReference>
<dbReference type="SUPFAM" id="SSF51294">
    <property type="entry name" value="Hedgehog/intein (Hint) domain"/>
    <property type="match status" value="1"/>
</dbReference>
<name>A0A2T7FT69_9RHOB</name>
<protein>
    <recommendedName>
        <fullName evidence="1">Hedgehog/Intein (Hint) domain-containing protein</fullName>
    </recommendedName>
</protein>
<reference evidence="2 3" key="1">
    <citation type="submission" date="2018-04" db="EMBL/GenBank/DDBJ databases">
        <title>Pelagivirga bohaiensis gen. nov., sp. nov., a bacterium isolated from the Bohai Sea.</title>
        <authorList>
            <person name="Ji X."/>
        </authorList>
    </citation>
    <scope>NUCLEOTIDE SEQUENCE [LARGE SCALE GENOMIC DNA]</scope>
    <source>
        <strain evidence="2 3">BH-SD16</strain>
    </source>
</reference>
<dbReference type="InterPro" id="IPR036844">
    <property type="entry name" value="Hint_dom_sf"/>
</dbReference>
<evidence type="ECO:0000313" key="3">
    <source>
        <dbReference type="Proteomes" id="UP000244817"/>
    </source>
</evidence>
<sequence length="483" mass="51511">MATYIIVGKNADPLGPNEIHAGTSIDVTNGDVFIVSESADDDVKFESATGNATNFEVRFETSNSNDFHIDIEENLDAEVTISNGVDLSEVDIKAEHALSVTMTVGDDVSLGEFEGSKNGVDVVTIGDRFSTDHDIKLNGGDNFLTIGDDASIRKIETDDGDDTITIGDGLTAGDIKIGDGDNTITIGDVAVVDDIKSGKGDDSITIGDGLIADDIKISGGDNTITIGDDAVVDDIKTGKGNDTVTVGDNFTADKLETKDGDDTVIIGTGGSIDKLDGGKGDDTLRSGTDFPDAKNFETICFARGTRIDGENGEVRIETLRVGDRIRTLDHGLQSIRWIGSTRVPGRGAHAPVRIAAGALGNTRTLWVSQQHRLMLSGWKVELHFGEAAVLIPAKHLVNLNGIQIVEIASVEYFHMLFDRHEIVFSEGIESESFHPGAVGMATLSEETRAEIYCLFPELMSYPNVFGKSARLSLRSFEASLLAA</sequence>
<comment type="caution">
    <text evidence="2">The sequence shown here is derived from an EMBL/GenBank/DDBJ whole genome shotgun (WGS) entry which is preliminary data.</text>
</comment>
<dbReference type="OrthoDB" id="6305173at2"/>
<gene>
    <name evidence="2" type="ORF">DC363_15160</name>
</gene>
<dbReference type="RefSeq" id="WP_108642003.1">
    <property type="nucleotide sequence ID" value="NZ_QCYG01000011.1"/>
</dbReference>
<organism evidence="2 3">
    <name type="scientific">Thalassorhabdomicrobium marinisediminis</name>
    <dbReference type="NCBI Taxonomy" id="2170577"/>
    <lineage>
        <taxon>Bacteria</taxon>
        <taxon>Pseudomonadati</taxon>
        <taxon>Pseudomonadota</taxon>
        <taxon>Alphaproteobacteria</taxon>
        <taxon>Rhodobacterales</taxon>
        <taxon>Paracoccaceae</taxon>
        <taxon>Thalassorhabdomicrobium</taxon>
    </lineage>
</organism>
<keyword evidence="3" id="KW-1185">Reference proteome</keyword>
<dbReference type="AlphaFoldDB" id="A0A2T7FT69"/>
<dbReference type="Gene3D" id="2.160.20.160">
    <property type="match status" value="1"/>
</dbReference>
<dbReference type="Proteomes" id="UP000244817">
    <property type="component" value="Unassembled WGS sequence"/>
</dbReference>
<proteinExistence type="predicted"/>
<accession>A0A2T7FT69</accession>
<feature type="domain" description="Hedgehog/Intein (Hint)" evidence="1">
    <location>
        <begin position="299"/>
        <end position="436"/>
    </location>
</feature>
<dbReference type="InterPro" id="IPR028992">
    <property type="entry name" value="Hedgehog/Intein_dom"/>
</dbReference>